<keyword evidence="4" id="KW-1185">Reference proteome</keyword>
<evidence type="ECO:0000256" key="1">
    <source>
        <dbReference type="SAM" id="Phobius"/>
    </source>
</evidence>
<accession>A0A8J8B4Y1</accession>
<feature type="transmembrane region" description="Helical" evidence="1">
    <location>
        <begin position="388"/>
        <end position="406"/>
    </location>
</feature>
<feature type="transmembrane region" description="Helical" evidence="1">
    <location>
        <begin position="7"/>
        <end position="28"/>
    </location>
</feature>
<dbReference type="GO" id="GO:0016020">
    <property type="term" value="C:membrane"/>
    <property type="evidence" value="ECO:0007669"/>
    <property type="project" value="InterPro"/>
</dbReference>
<comment type="caution">
    <text evidence="3">The sequence shown here is derived from an EMBL/GenBank/DDBJ whole genome shotgun (WGS) entry which is preliminary data.</text>
</comment>
<feature type="transmembrane region" description="Helical" evidence="1">
    <location>
        <begin position="240"/>
        <end position="257"/>
    </location>
</feature>
<keyword evidence="3" id="KW-0418">Kinase</keyword>
<dbReference type="PANTHER" id="PTHR34220">
    <property type="entry name" value="SENSOR HISTIDINE KINASE YPDA"/>
    <property type="match status" value="1"/>
</dbReference>
<keyword evidence="1" id="KW-1133">Transmembrane helix</keyword>
<feature type="domain" description="Histidine kinase/HSP90-like ATPase" evidence="2">
    <location>
        <begin position="519"/>
        <end position="624"/>
    </location>
</feature>
<gene>
    <name evidence="3" type="ORF">KCX82_18100</name>
</gene>
<dbReference type="PANTHER" id="PTHR34220:SF7">
    <property type="entry name" value="SENSOR HISTIDINE KINASE YPDA"/>
    <property type="match status" value="1"/>
</dbReference>
<keyword evidence="1" id="KW-0812">Transmembrane</keyword>
<dbReference type="InterPro" id="IPR003594">
    <property type="entry name" value="HATPase_dom"/>
</dbReference>
<reference evidence="3" key="2">
    <citation type="submission" date="2021-04" db="EMBL/GenBank/DDBJ databases">
        <authorList>
            <person name="Liu J."/>
        </authorList>
    </citation>
    <scope>NUCLEOTIDE SEQUENCE</scope>
    <source>
        <strain evidence="3">BAD-6</strain>
    </source>
</reference>
<dbReference type="InterPro" id="IPR050640">
    <property type="entry name" value="Bact_2-comp_sensor_kinase"/>
</dbReference>
<evidence type="ECO:0000313" key="3">
    <source>
        <dbReference type="EMBL" id="MBR0599800.1"/>
    </source>
</evidence>
<name>A0A8J8B4Y1_9FIRM</name>
<dbReference type="SUPFAM" id="SSF55874">
    <property type="entry name" value="ATPase domain of HSP90 chaperone/DNA topoisomerase II/histidine kinase"/>
    <property type="match status" value="1"/>
</dbReference>
<dbReference type="SMART" id="SM00387">
    <property type="entry name" value="HATPase_c"/>
    <property type="match status" value="1"/>
</dbReference>
<dbReference type="Pfam" id="PF02518">
    <property type="entry name" value="HATPase_c"/>
    <property type="match status" value="1"/>
</dbReference>
<evidence type="ECO:0000259" key="2">
    <source>
        <dbReference type="SMART" id="SM00387"/>
    </source>
</evidence>
<dbReference type="AlphaFoldDB" id="A0A8J8B4Y1"/>
<reference evidence="3" key="1">
    <citation type="submission" date="2021-04" db="EMBL/GenBank/DDBJ databases">
        <title>Sinoanaerobacter chloroacetimidivorans sp. nov., an obligate anaerobic bacterium isolated from anaerobic sludge.</title>
        <authorList>
            <person name="Bao Y."/>
        </authorList>
    </citation>
    <scope>NUCLEOTIDE SEQUENCE</scope>
    <source>
        <strain evidence="3">BAD-6</strain>
    </source>
</reference>
<dbReference type="InterPro" id="IPR011623">
    <property type="entry name" value="7TMR_DISM_rcpt_extracell_dom1"/>
</dbReference>
<keyword evidence="3" id="KW-0808">Transferase</keyword>
<dbReference type="Gene3D" id="3.30.565.10">
    <property type="entry name" value="Histidine kinase-like ATPase, C-terminal domain"/>
    <property type="match status" value="1"/>
</dbReference>
<feature type="transmembrane region" description="Helical" evidence="1">
    <location>
        <begin position="269"/>
        <end position="291"/>
    </location>
</feature>
<dbReference type="Proteomes" id="UP000675664">
    <property type="component" value="Unassembled WGS sequence"/>
</dbReference>
<sequence length="627" mass="71636">MSKSTSILWKIIFLIMIIAIAFPFLHLMKSSGNAGIERGLLDLSQYDFEERGSLCLDGEWEFYYNQFLIPELNDKKGSEKDPDALISIPTVWNNYQIKGAHIPGFGYGTYRLRVTGASAGIPLAMKILPQSTAYQLYIDDELLVTNGTVSKDKNYAKAVYKPESVTFTPNESEFVITFLVSNYIYARGGMWDAPTLGTDTQIKSLDRFIGYRDIFLLGNYFIMFFLCLMIYAIRPDSYSRLYFALLCLLSTGRVLLYGEHLIRYFTDSFRFIAVIEYITRYWYPILVLLLLKELFPKSISSKFVKYLLFAAAIITTATFVLPVWVFTSLSAIVMGYNLLFGLFIITVLLRIRNEKTNWTFLFGVVVFYLTGVYDILFASSAYVELNPVGFYVSLLIFAFILAENYGEALKKSEESLLELAEVSEHRLQTELKLLQSQIKPHFLYNALSAIANVCGKDGKKAEELILNLAFFMRANFDFSSFDRFTTLENELEFIKSYVTIETARFGDRVNYTEQIDIPLTTQIPRLIIEPLVENAVRHGVSRKKGGGQIRLTVTELSEEIYVEVYDNGVGMDQEKAADLFCNEKRGIGLKNIQERLIKLYGSGLKIESVPNEYTRVSFMMKKESQHA</sequence>
<feature type="transmembrane region" description="Helical" evidence="1">
    <location>
        <begin position="303"/>
        <end position="325"/>
    </location>
</feature>
<feature type="transmembrane region" description="Helical" evidence="1">
    <location>
        <begin position="214"/>
        <end position="233"/>
    </location>
</feature>
<keyword evidence="1" id="KW-0472">Membrane</keyword>
<organism evidence="3 4">
    <name type="scientific">Sinanaerobacter chloroacetimidivorans</name>
    <dbReference type="NCBI Taxonomy" id="2818044"/>
    <lineage>
        <taxon>Bacteria</taxon>
        <taxon>Bacillati</taxon>
        <taxon>Bacillota</taxon>
        <taxon>Clostridia</taxon>
        <taxon>Peptostreptococcales</taxon>
        <taxon>Anaerovoracaceae</taxon>
        <taxon>Sinanaerobacter</taxon>
    </lineage>
</organism>
<feature type="transmembrane region" description="Helical" evidence="1">
    <location>
        <begin position="331"/>
        <end position="351"/>
    </location>
</feature>
<protein>
    <submittedName>
        <fullName evidence="3">Histidine kinase</fullName>
    </submittedName>
</protein>
<dbReference type="InterPro" id="IPR036890">
    <property type="entry name" value="HATPase_C_sf"/>
</dbReference>
<dbReference type="Pfam" id="PF07695">
    <property type="entry name" value="7TMR-DISM_7TM"/>
    <property type="match status" value="1"/>
</dbReference>
<dbReference type="InterPro" id="IPR010559">
    <property type="entry name" value="Sig_transdc_His_kin_internal"/>
</dbReference>
<proteinExistence type="predicted"/>
<dbReference type="GO" id="GO:0000155">
    <property type="term" value="F:phosphorelay sensor kinase activity"/>
    <property type="evidence" value="ECO:0007669"/>
    <property type="project" value="InterPro"/>
</dbReference>
<feature type="transmembrane region" description="Helical" evidence="1">
    <location>
        <begin position="358"/>
        <end position="382"/>
    </location>
</feature>
<dbReference type="EMBL" id="JAGSND010000017">
    <property type="protein sequence ID" value="MBR0599800.1"/>
    <property type="molecule type" value="Genomic_DNA"/>
</dbReference>
<evidence type="ECO:0000313" key="4">
    <source>
        <dbReference type="Proteomes" id="UP000675664"/>
    </source>
</evidence>
<dbReference type="Pfam" id="PF06580">
    <property type="entry name" value="His_kinase"/>
    <property type="match status" value="1"/>
</dbReference>